<evidence type="ECO:0000313" key="3">
    <source>
        <dbReference type="EMBL" id="MCF0042427.1"/>
    </source>
</evidence>
<keyword evidence="1" id="KW-0472">Membrane</keyword>
<keyword evidence="4" id="KW-1185">Reference proteome</keyword>
<evidence type="ECO:0000256" key="1">
    <source>
        <dbReference type="SAM" id="Phobius"/>
    </source>
</evidence>
<dbReference type="SMART" id="SM00563">
    <property type="entry name" value="PlsC"/>
    <property type="match status" value="1"/>
</dbReference>
<sequence>MFFYFSRFLVRLALPIYLKKLCVKGFDKLHKGPVLLASNHSGSFFDAVVIGSIIRQPIFTLTRGDVFKKKAAAFWLRQIKLIPVFRGSEGRQYVKNHDVTVQEGYEAMKGGGAVIIFSEGICVNEWRLRPLGKGTARMAYHTWYGDNALKNMGVVPTGVNYEHFRGPGKRVSLRFGDAILINDIKTDPLEYERWLREFNEILERKMSAEVWSIPAELSKEEKVANLNALFADCTVPAKGNAFQNALGWIGRTIHRPFYNFLERKTAKLTARSVFYDSVLFGMLMYLYPLAVVLLSLIIGALVGWQAGLALFFALPILAWFGSHY</sequence>
<feature type="domain" description="Phospholipid/glycerol acyltransferase" evidence="2">
    <location>
        <begin position="34"/>
        <end position="162"/>
    </location>
</feature>
<keyword evidence="3" id="KW-0808">Transferase</keyword>
<dbReference type="SUPFAM" id="SSF69593">
    <property type="entry name" value="Glycerol-3-phosphate (1)-acyltransferase"/>
    <property type="match status" value="1"/>
</dbReference>
<dbReference type="Proteomes" id="UP001139700">
    <property type="component" value="Unassembled WGS sequence"/>
</dbReference>
<dbReference type="InterPro" id="IPR002123">
    <property type="entry name" value="Plipid/glycerol_acylTrfase"/>
</dbReference>
<dbReference type="AlphaFoldDB" id="A0A9X1TI47"/>
<feature type="transmembrane region" description="Helical" evidence="1">
    <location>
        <begin position="304"/>
        <end position="321"/>
    </location>
</feature>
<protein>
    <submittedName>
        <fullName evidence="3">1-acyl-sn-glycerol-3-phosphate acyltransferase</fullName>
    </submittedName>
</protein>
<proteinExistence type="predicted"/>
<feature type="transmembrane region" description="Helical" evidence="1">
    <location>
        <begin position="273"/>
        <end position="298"/>
    </location>
</feature>
<dbReference type="GO" id="GO:0016287">
    <property type="term" value="F:glycerone-phosphate O-acyltransferase activity"/>
    <property type="evidence" value="ECO:0007669"/>
    <property type="project" value="TreeGrafter"/>
</dbReference>
<dbReference type="GO" id="GO:0004366">
    <property type="term" value="F:glycerol-3-phosphate O-acyltransferase activity"/>
    <property type="evidence" value="ECO:0007669"/>
    <property type="project" value="TreeGrafter"/>
</dbReference>
<accession>A0A9X1TI47</accession>
<gene>
    <name evidence="3" type="ORF">LXM24_20150</name>
</gene>
<keyword evidence="1" id="KW-0812">Transmembrane</keyword>
<comment type="caution">
    <text evidence="3">The sequence shown here is derived from an EMBL/GenBank/DDBJ whole genome shotgun (WGS) entry which is preliminary data.</text>
</comment>
<dbReference type="EMBL" id="JAJTTA010000003">
    <property type="protein sequence ID" value="MCF0042427.1"/>
    <property type="molecule type" value="Genomic_DNA"/>
</dbReference>
<organism evidence="3 4">
    <name type="scientific">Dyadobacter fanqingshengii</name>
    <dbReference type="NCBI Taxonomy" id="2906443"/>
    <lineage>
        <taxon>Bacteria</taxon>
        <taxon>Pseudomonadati</taxon>
        <taxon>Bacteroidota</taxon>
        <taxon>Cytophagia</taxon>
        <taxon>Cytophagales</taxon>
        <taxon>Spirosomataceae</taxon>
        <taxon>Dyadobacter</taxon>
    </lineage>
</organism>
<name>A0A9X1TI47_9BACT</name>
<keyword evidence="3" id="KW-0012">Acyltransferase</keyword>
<evidence type="ECO:0000259" key="2">
    <source>
        <dbReference type="SMART" id="SM00563"/>
    </source>
</evidence>
<evidence type="ECO:0000313" key="4">
    <source>
        <dbReference type="Proteomes" id="UP001139700"/>
    </source>
</evidence>
<dbReference type="PANTHER" id="PTHR31605">
    <property type="entry name" value="GLYCEROL-3-PHOSPHATE O-ACYLTRANSFERASE 1"/>
    <property type="match status" value="1"/>
</dbReference>
<dbReference type="PANTHER" id="PTHR31605:SF0">
    <property type="entry name" value="GLYCEROL-3-PHOSPHATE O-ACYLTRANSFERASE 1"/>
    <property type="match status" value="1"/>
</dbReference>
<reference evidence="3" key="1">
    <citation type="submission" date="2021-12" db="EMBL/GenBank/DDBJ databases">
        <title>Novel species in genus Dyadobacter.</title>
        <authorList>
            <person name="Ma C."/>
        </authorList>
    </citation>
    <scope>NUCLEOTIDE SEQUENCE</scope>
    <source>
        <strain evidence="3">CY399</strain>
    </source>
</reference>
<keyword evidence="1" id="KW-1133">Transmembrane helix</keyword>
<dbReference type="InterPro" id="IPR052744">
    <property type="entry name" value="GPAT/DAPAT"/>
</dbReference>
<dbReference type="GO" id="GO:0008654">
    <property type="term" value="P:phospholipid biosynthetic process"/>
    <property type="evidence" value="ECO:0007669"/>
    <property type="project" value="TreeGrafter"/>
</dbReference>
<dbReference type="Pfam" id="PF01553">
    <property type="entry name" value="Acyltransferase"/>
    <property type="match status" value="1"/>
</dbReference>
<dbReference type="RefSeq" id="WP_234615271.1">
    <property type="nucleotide sequence ID" value="NZ_CP098806.1"/>
</dbReference>